<reference evidence="8" key="2">
    <citation type="journal article" date="2014" name="ISME J.">
        <title>Microbial stratification in low pH oxic and suboxic macroscopic growths along an acid mine drainage.</title>
        <authorList>
            <person name="Mendez-Garcia C."/>
            <person name="Mesa V."/>
            <person name="Sprenger R.R."/>
            <person name="Richter M."/>
            <person name="Diez M.S."/>
            <person name="Solano J."/>
            <person name="Bargiela R."/>
            <person name="Golyshina O.V."/>
            <person name="Manteca A."/>
            <person name="Ramos J.L."/>
            <person name="Gallego J.R."/>
            <person name="Llorente I."/>
            <person name="Martins Dos Santos V.A."/>
            <person name="Jensen O.N."/>
            <person name="Pelaez A.I."/>
            <person name="Sanchez J."/>
            <person name="Ferrer M."/>
        </authorList>
    </citation>
    <scope>NUCLEOTIDE SEQUENCE</scope>
</reference>
<reference evidence="8" key="1">
    <citation type="submission" date="2013-08" db="EMBL/GenBank/DDBJ databases">
        <authorList>
            <person name="Mendez C."/>
            <person name="Richter M."/>
            <person name="Ferrer M."/>
            <person name="Sanchez J."/>
        </authorList>
    </citation>
    <scope>NUCLEOTIDE SEQUENCE</scope>
</reference>
<dbReference type="Pfam" id="PF01914">
    <property type="entry name" value="MarC"/>
    <property type="match status" value="1"/>
</dbReference>
<evidence type="ECO:0000256" key="5">
    <source>
        <dbReference type="ARBA" id="ARBA00022989"/>
    </source>
</evidence>
<protein>
    <submittedName>
        <fullName evidence="8">Multiple antibiotic resistance protein marC</fullName>
    </submittedName>
</protein>
<evidence type="ECO:0000256" key="3">
    <source>
        <dbReference type="ARBA" id="ARBA00022475"/>
    </source>
</evidence>
<feature type="non-terminal residue" evidence="8">
    <location>
        <position position="1"/>
    </location>
</feature>
<comment type="caution">
    <text evidence="8">The sequence shown here is derived from an EMBL/GenBank/DDBJ whole genome shotgun (WGS) entry which is preliminary data.</text>
</comment>
<evidence type="ECO:0000256" key="4">
    <source>
        <dbReference type="ARBA" id="ARBA00022692"/>
    </source>
</evidence>
<dbReference type="GO" id="GO:0005886">
    <property type="term" value="C:plasma membrane"/>
    <property type="evidence" value="ECO:0007669"/>
    <property type="project" value="UniProtKB-SubCell"/>
</dbReference>
<comment type="subcellular location">
    <subcellularLocation>
        <location evidence="1">Cell membrane</location>
        <topology evidence="1">Multi-pass membrane protein</topology>
    </subcellularLocation>
</comment>
<dbReference type="InterPro" id="IPR002771">
    <property type="entry name" value="Multi_antbiot-R_MarC"/>
</dbReference>
<accession>T1AXJ4</accession>
<evidence type="ECO:0000256" key="7">
    <source>
        <dbReference type="SAM" id="Phobius"/>
    </source>
</evidence>
<proteinExistence type="inferred from homology"/>
<sequence length="97" mass="10071">VTPIGTPLLAGPGSITTAILINSKEANNLPGQFAMGLGFLLVIVVTYVILMFSFPISKRMGKTGTMVVSRIMGLLLASIAVELITTGIISIILAANL</sequence>
<keyword evidence="5 7" id="KW-1133">Transmembrane helix</keyword>
<keyword evidence="6 7" id="KW-0472">Membrane</keyword>
<gene>
    <name evidence="8" type="ORF">B2A_08720</name>
</gene>
<dbReference type="EMBL" id="AUZZ01006288">
    <property type="protein sequence ID" value="EQD46815.1"/>
    <property type="molecule type" value="Genomic_DNA"/>
</dbReference>
<evidence type="ECO:0000313" key="8">
    <source>
        <dbReference type="EMBL" id="EQD46815.1"/>
    </source>
</evidence>
<dbReference type="PANTHER" id="PTHR33508">
    <property type="entry name" value="UPF0056 MEMBRANE PROTEIN YHCE"/>
    <property type="match status" value="1"/>
</dbReference>
<dbReference type="PANTHER" id="PTHR33508:SF1">
    <property type="entry name" value="UPF0056 MEMBRANE PROTEIN YHCE"/>
    <property type="match status" value="1"/>
</dbReference>
<feature type="transmembrane region" description="Helical" evidence="7">
    <location>
        <begin position="74"/>
        <end position="95"/>
    </location>
</feature>
<keyword evidence="3" id="KW-1003">Cell membrane</keyword>
<comment type="similarity">
    <text evidence="2">Belongs to the UPF0056 (MarC) family.</text>
</comment>
<dbReference type="AlphaFoldDB" id="T1AXJ4"/>
<evidence type="ECO:0000256" key="2">
    <source>
        <dbReference type="ARBA" id="ARBA00009784"/>
    </source>
</evidence>
<organism evidence="8">
    <name type="scientific">mine drainage metagenome</name>
    <dbReference type="NCBI Taxonomy" id="410659"/>
    <lineage>
        <taxon>unclassified sequences</taxon>
        <taxon>metagenomes</taxon>
        <taxon>ecological metagenomes</taxon>
    </lineage>
</organism>
<evidence type="ECO:0000256" key="6">
    <source>
        <dbReference type="ARBA" id="ARBA00023136"/>
    </source>
</evidence>
<evidence type="ECO:0000256" key="1">
    <source>
        <dbReference type="ARBA" id="ARBA00004651"/>
    </source>
</evidence>
<name>T1AXJ4_9ZZZZ</name>
<keyword evidence="4 7" id="KW-0812">Transmembrane</keyword>
<feature type="transmembrane region" description="Helical" evidence="7">
    <location>
        <begin position="33"/>
        <end position="54"/>
    </location>
</feature>